<evidence type="ECO:0000256" key="1">
    <source>
        <dbReference type="ARBA" id="ARBA00023002"/>
    </source>
</evidence>
<dbReference type="CDD" id="cd02440">
    <property type="entry name" value="AdoMet_MTases"/>
    <property type="match status" value="1"/>
</dbReference>
<dbReference type="EMBL" id="JACHHQ010000002">
    <property type="protein sequence ID" value="MBB5199218.1"/>
    <property type="molecule type" value="Genomic_DNA"/>
</dbReference>
<keyword evidence="1" id="KW-0560">Oxidoreductase</keyword>
<comment type="caution">
    <text evidence="7">The sequence shown here is derived from an EMBL/GenBank/DDBJ whole genome shotgun (WGS) entry which is preliminary data.</text>
</comment>
<dbReference type="GO" id="GO:0120147">
    <property type="term" value="F:formylglycine-generating oxidase activity"/>
    <property type="evidence" value="ECO:0007669"/>
    <property type="project" value="TreeGrafter"/>
</dbReference>
<dbReference type="NCBIfam" id="TIGR04344">
    <property type="entry name" value="ovoA_Nterm"/>
    <property type="match status" value="1"/>
</dbReference>
<keyword evidence="8" id="KW-1185">Reference proteome</keyword>
<evidence type="ECO:0000313" key="7">
    <source>
        <dbReference type="EMBL" id="MBB5199218.1"/>
    </source>
</evidence>
<protein>
    <submittedName>
        <fullName evidence="7">5-histidylcysteine sulfoxide synthase/putative 4-mercaptohistidine N1-methyltransferase</fullName>
    </submittedName>
</protein>
<evidence type="ECO:0000259" key="6">
    <source>
        <dbReference type="Pfam" id="PF12867"/>
    </source>
</evidence>
<dbReference type="InterPro" id="IPR016187">
    <property type="entry name" value="CTDL_fold"/>
</dbReference>
<keyword evidence="2" id="KW-0408">Iron</keyword>
<dbReference type="Proteomes" id="UP000571084">
    <property type="component" value="Unassembled WGS sequence"/>
</dbReference>
<dbReference type="GO" id="GO:0032259">
    <property type="term" value="P:methylation"/>
    <property type="evidence" value="ECO:0007669"/>
    <property type="project" value="UniProtKB-KW"/>
</dbReference>
<dbReference type="InterPro" id="IPR051043">
    <property type="entry name" value="Sulfatase_Mod_Factor_Kinase"/>
</dbReference>
<sequence length="651" mass="75217">MRHPLIFYLGHTAAFFINKLLASRLIDKRINDKIEAMVAIGVDEMSWDDMDNSRYDWPSVQSMQAYRDQVRARVIDFIQNMRIDLPVSWDSPAWIIMMGIEHERIHLETSSVLIRQLPIEWVQPQPHWPVCSQARCQREDVPENSLIDIKGERVRQGKNDATYGWDNEYGIEFKDVESFKAGRMVVSNAEYFEFVQTGGYHNPRWWDDEGWAWREFSAAEMPTFWIGSGSCPDFLKLRLMSEELPMPWDWPAEVNQLEASAFCRWKSSKTGTSLQLLCEAEWYLLRKQVQGDQSDWQDAPGNINLTKWASPCPVDTFAQGDFFDIVGNVWQWTTTPINSFEGFRVHPLYDDFSVPTFDSKHFLVKGGSWISTGNEAIKSSRYAFRRHFFQHSGFRYALSSYKETIMVNPYETDAMVVQYLDFQYGAVCFNVQNYAKQLVEIATSLCNGRQRALDMGCATGRASFELARYFEQVVGMDYSARFIDVAQQFANSGYFRYAFPTEGDLLEYCEIRLSDSDLGPKQAERIKFVQGDACNLKPQGDLYDLVLAANLIDRLHEPKQFLQSITTMIRSGGILLLSSPYTWFEECTPKNNWLGGFHENGEALTTYQALQRLLADNFEEACPSQDIAFVIRETARKHQHTVAHVTAWRKR</sequence>
<dbReference type="InterPro" id="IPR027577">
    <property type="entry name" value="OvoA_Nterm"/>
</dbReference>
<name>A0A840RQF5_9BURK</name>
<dbReference type="Gene3D" id="3.40.50.150">
    <property type="entry name" value="Vaccinia Virus protein VP39"/>
    <property type="match status" value="1"/>
</dbReference>
<evidence type="ECO:0000256" key="2">
    <source>
        <dbReference type="ARBA" id="ARBA00023004"/>
    </source>
</evidence>
<evidence type="ECO:0000256" key="3">
    <source>
        <dbReference type="ARBA" id="ARBA00037882"/>
    </source>
</evidence>
<accession>A0A840RQF5</accession>
<proteinExistence type="predicted"/>
<evidence type="ECO:0000259" key="4">
    <source>
        <dbReference type="Pfam" id="PF03781"/>
    </source>
</evidence>
<reference evidence="7 8" key="1">
    <citation type="submission" date="2020-08" db="EMBL/GenBank/DDBJ databases">
        <title>Genomic Encyclopedia of Type Strains, Phase IV (KMG-IV): sequencing the most valuable type-strain genomes for metagenomic binning, comparative biology and taxonomic classification.</title>
        <authorList>
            <person name="Goeker M."/>
        </authorList>
    </citation>
    <scope>NUCLEOTIDE SEQUENCE [LARGE SCALE GENOMIC DNA]</scope>
    <source>
        <strain evidence="7 8">DSM 23240</strain>
    </source>
</reference>
<dbReference type="PANTHER" id="PTHR23150">
    <property type="entry name" value="SULFATASE MODIFYING FACTOR 1, 2"/>
    <property type="match status" value="1"/>
</dbReference>
<dbReference type="InterPro" id="IPR024775">
    <property type="entry name" value="DinB-like"/>
</dbReference>
<dbReference type="Pfam" id="PF03781">
    <property type="entry name" value="FGE-sulfatase"/>
    <property type="match status" value="1"/>
</dbReference>
<dbReference type="InterPro" id="IPR042095">
    <property type="entry name" value="SUMF_sf"/>
</dbReference>
<dbReference type="NCBIfam" id="TIGR04345">
    <property type="entry name" value="ovoA_Cterm"/>
    <property type="match status" value="1"/>
</dbReference>
<organism evidence="7 8">
    <name type="scientific">Glaciimonas immobilis</name>
    <dbReference type="NCBI Taxonomy" id="728004"/>
    <lineage>
        <taxon>Bacteria</taxon>
        <taxon>Pseudomonadati</taxon>
        <taxon>Pseudomonadota</taxon>
        <taxon>Betaproteobacteria</taxon>
        <taxon>Burkholderiales</taxon>
        <taxon>Oxalobacteraceae</taxon>
        <taxon>Glaciimonas</taxon>
    </lineage>
</organism>
<dbReference type="InterPro" id="IPR005532">
    <property type="entry name" value="SUMF_dom"/>
</dbReference>
<feature type="domain" description="Methyltransferase type 11" evidence="5">
    <location>
        <begin position="453"/>
        <end position="576"/>
    </location>
</feature>
<evidence type="ECO:0000259" key="5">
    <source>
        <dbReference type="Pfam" id="PF08241"/>
    </source>
</evidence>
<dbReference type="InterPro" id="IPR013216">
    <property type="entry name" value="Methyltransf_11"/>
</dbReference>
<dbReference type="PANTHER" id="PTHR23150:SF26">
    <property type="entry name" value="GENERIC METHYLTRANSFERASE"/>
    <property type="match status" value="1"/>
</dbReference>
<dbReference type="AlphaFoldDB" id="A0A840RQF5"/>
<keyword evidence="7" id="KW-0808">Transferase</keyword>
<dbReference type="Pfam" id="PF12867">
    <property type="entry name" value="DinB_2"/>
    <property type="match status" value="1"/>
</dbReference>
<keyword evidence="7" id="KW-0489">Methyltransferase</keyword>
<gene>
    <name evidence="7" type="ORF">HNR39_001045</name>
</gene>
<dbReference type="SUPFAM" id="SSF56436">
    <property type="entry name" value="C-type lectin-like"/>
    <property type="match status" value="1"/>
</dbReference>
<comment type="pathway">
    <text evidence="3">Amino-acid biosynthesis; ergothioneine biosynthesis.</text>
</comment>
<evidence type="ECO:0000313" key="8">
    <source>
        <dbReference type="Proteomes" id="UP000571084"/>
    </source>
</evidence>
<dbReference type="InterPro" id="IPR029063">
    <property type="entry name" value="SAM-dependent_MTases_sf"/>
</dbReference>
<feature type="domain" description="DinB-like" evidence="6">
    <location>
        <begin position="2"/>
        <end position="109"/>
    </location>
</feature>
<dbReference type="Pfam" id="PF08241">
    <property type="entry name" value="Methyltransf_11"/>
    <property type="match status" value="1"/>
</dbReference>
<feature type="domain" description="Sulfatase-modifying factor enzyme-like" evidence="4">
    <location>
        <begin position="145"/>
        <end position="397"/>
    </location>
</feature>
<dbReference type="Gene3D" id="3.90.1580.10">
    <property type="entry name" value="paralog of FGE (formylglycine-generating enzyme)"/>
    <property type="match status" value="1"/>
</dbReference>
<dbReference type="InterPro" id="IPR027625">
    <property type="entry name" value="OvoA_Cterm"/>
</dbReference>
<dbReference type="SUPFAM" id="SSF53335">
    <property type="entry name" value="S-adenosyl-L-methionine-dependent methyltransferases"/>
    <property type="match status" value="1"/>
</dbReference>
<dbReference type="FunFam" id="3.90.1580.10:FF:000006">
    <property type="entry name" value="Generic methyltransferase, putative"/>
    <property type="match status" value="1"/>
</dbReference>
<dbReference type="GO" id="GO:0008757">
    <property type="term" value="F:S-adenosylmethionine-dependent methyltransferase activity"/>
    <property type="evidence" value="ECO:0007669"/>
    <property type="project" value="InterPro"/>
</dbReference>